<gene>
    <name evidence="2" type="ORF">GCM10023116_37490</name>
</gene>
<protein>
    <submittedName>
        <fullName evidence="2">Uncharacterized protein</fullName>
    </submittedName>
</protein>
<feature type="compositionally biased region" description="Basic and acidic residues" evidence="1">
    <location>
        <begin position="1"/>
        <end position="16"/>
    </location>
</feature>
<evidence type="ECO:0000256" key="1">
    <source>
        <dbReference type="SAM" id="MobiDB-lite"/>
    </source>
</evidence>
<feature type="region of interest" description="Disordered" evidence="1">
    <location>
        <begin position="1"/>
        <end position="43"/>
    </location>
</feature>
<sequence>MENKHLNDQTDARDQTKTYTSFSAAQIKHQQQKKKLQNKHFNPQYSLEKEKAGLEKTPQMLVPNRLAKRIIMRGYD</sequence>
<comment type="caution">
    <text evidence="2">The sequence shown here is derived from an EMBL/GenBank/DDBJ whole genome shotgun (WGS) entry which is preliminary data.</text>
</comment>
<evidence type="ECO:0000313" key="2">
    <source>
        <dbReference type="EMBL" id="GAA4651465.1"/>
    </source>
</evidence>
<dbReference type="RefSeq" id="WP_345197866.1">
    <property type="nucleotide sequence ID" value="NZ_BAABFL010000453.1"/>
</dbReference>
<reference evidence="3" key="1">
    <citation type="journal article" date="2019" name="Int. J. Syst. Evol. Microbiol.">
        <title>The Global Catalogue of Microorganisms (GCM) 10K type strain sequencing project: providing services to taxonomists for standard genome sequencing and annotation.</title>
        <authorList>
            <consortium name="The Broad Institute Genomics Platform"/>
            <consortium name="The Broad Institute Genome Sequencing Center for Infectious Disease"/>
            <person name="Wu L."/>
            <person name="Ma J."/>
        </authorList>
    </citation>
    <scope>NUCLEOTIDE SEQUENCE [LARGE SCALE GENOMIC DNA]</scope>
    <source>
        <strain evidence="3">JCM 17805</strain>
    </source>
</reference>
<name>A0ABP8V5Z4_9GAMM</name>
<dbReference type="EMBL" id="BAABFL010000453">
    <property type="protein sequence ID" value="GAA4651465.1"/>
    <property type="molecule type" value="Genomic_DNA"/>
</dbReference>
<evidence type="ECO:0000313" key="3">
    <source>
        <dbReference type="Proteomes" id="UP001500604"/>
    </source>
</evidence>
<keyword evidence="3" id="KW-1185">Reference proteome</keyword>
<proteinExistence type="predicted"/>
<dbReference type="Proteomes" id="UP001500604">
    <property type="component" value="Unassembled WGS sequence"/>
</dbReference>
<accession>A0ABP8V5Z4</accession>
<organism evidence="2 3">
    <name type="scientific">Kistimonas scapharcae</name>
    <dbReference type="NCBI Taxonomy" id="1036133"/>
    <lineage>
        <taxon>Bacteria</taxon>
        <taxon>Pseudomonadati</taxon>
        <taxon>Pseudomonadota</taxon>
        <taxon>Gammaproteobacteria</taxon>
        <taxon>Oceanospirillales</taxon>
        <taxon>Endozoicomonadaceae</taxon>
        <taxon>Kistimonas</taxon>
    </lineage>
</organism>